<dbReference type="GO" id="GO:0006750">
    <property type="term" value="P:glutathione biosynthetic process"/>
    <property type="evidence" value="ECO:0007669"/>
    <property type="project" value="UniProtKB-UniPathway"/>
</dbReference>
<sequence length="416" mass="47040">MVELTIRAAREVTLDQIVASHTNIGIEVEKVRIDPQNRLSEQPFPTDFSEEVGEFVEHEFFNAQIEFAMPVEPDVEKNSARAAQIVQAVANHLGPGERLWPYSCPPPLTQPLEQRHISRQPEETYSYRERLSHVYDLRRILNTGIHINLSFTEPALAALLQLTEFSTTDELYVHLAQYFMLHRWLFTYLFGATPLAFAGYFPGDAPTHPVRSLRSGPLGFPTNIHGDYQSVPRYVARIEKAIATGELLAPGQYYEPVRLKSTAGKDPRKLLETGISHLELRAFDLNPGTVTGVTADQLRLVQSLAVYFAVEPPLEAEEFETELAVARQLNDLIAMEDPRDASTCQNQAEEILSQLVSFAAFYEFPAEYQCSIHHFLETCTDCTRSLSYKVWQQIGKLGNPALSNECFTFKFEPESD</sequence>
<dbReference type="InterPro" id="IPR007370">
    <property type="entry name" value="Glu_cys_ligase"/>
</dbReference>
<keyword evidence="4 8" id="KW-0317">Glutathione biosynthesis</keyword>
<proteinExistence type="inferred from homology"/>
<dbReference type="PATRIC" id="fig|1423730.4.peg.1002"/>
<dbReference type="PANTHER" id="PTHR38761:SF1">
    <property type="entry name" value="GLUTAMATE--CYSTEINE LIGASE"/>
    <property type="match status" value="1"/>
</dbReference>
<comment type="caution">
    <text evidence="11">The sequence shown here is derived from an EMBL/GenBank/DDBJ whole genome shotgun (WGS) entry which is preliminary data.</text>
</comment>
<protein>
    <recommendedName>
        <fullName evidence="2 9">Glutamate--cysteine ligase</fullName>
        <ecNumber evidence="2 9">6.3.2.2</ecNumber>
    </recommendedName>
</protein>
<dbReference type="PANTHER" id="PTHR38761">
    <property type="entry name" value="GLUTAMATE--CYSTEINE LIGASE"/>
    <property type="match status" value="1"/>
</dbReference>
<dbReference type="STRING" id="1423730.FC75_GL000951"/>
<dbReference type="GO" id="GO:0005829">
    <property type="term" value="C:cytosol"/>
    <property type="evidence" value="ECO:0007669"/>
    <property type="project" value="TreeGrafter"/>
</dbReference>
<dbReference type="AlphaFoldDB" id="A0A0R2EPZ4"/>
<evidence type="ECO:0000313" key="11">
    <source>
        <dbReference type="EMBL" id="KRN18129.1"/>
    </source>
</evidence>
<keyword evidence="12" id="KW-1185">Reference proteome</keyword>
<dbReference type="SUPFAM" id="SSF55931">
    <property type="entry name" value="Glutamine synthetase/guanido kinase"/>
    <property type="match status" value="1"/>
</dbReference>
<dbReference type="GO" id="GO:0004357">
    <property type="term" value="F:glutamate-cysteine ligase activity"/>
    <property type="evidence" value="ECO:0007669"/>
    <property type="project" value="UniProtKB-EC"/>
</dbReference>
<dbReference type="InterPro" id="IPR006334">
    <property type="entry name" value="Glut_cys_ligase"/>
</dbReference>
<comment type="pathway">
    <text evidence="1 9">Sulfur metabolism; glutathione biosynthesis; glutathione from L-cysteine and L-glutamate: step 1/2.</text>
</comment>
<keyword evidence="3 8" id="KW-0436">Ligase</keyword>
<feature type="domain" description="Glutamate--cysteine ligase" evidence="10">
    <location>
        <begin position="20"/>
        <end position="244"/>
    </location>
</feature>
<accession>A0A0R2EPZ4</accession>
<comment type="catalytic activity">
    <reaction evidence="7 9">
        <text>L-cysteine + L-glutamate + ATP = gamma-L-glutamyl-L-cysteine + ADP + phosphate + H(+)</text>
        <dbReference type="Rhea" id="RHEA:13285"/>
        <dbReference type="ChEBI" id="CHEBI:15378"/>
        <dbReference type="ChEBI" id="CHEBI:29985"/>
        <dbReference type="ChEBI" id="CHEBI:30616"/>
        <dbReference type="ChEBI" id="CHEBI:35235"/>
        <dbReference type="ChEBI" id="CHEBI:43474"/>
        <dbReference type="ChEBI" id="CHEBI:58173"/>
        <dbReference type="ChEBI" id="CHEBI:456216"/>
        <dbReference type="EC" id="6.3.2.2"/>
    </reaction>
</comment>
<evidence type="ECO:0000256" key="4">
    <source>
        <dbReference type="ARBA" id="ARBA00022684"/>
    </source>
</evidence>
<dbReference type="EC" id="6.3.2.2" evidence="2 9"/>
<name>A0A0R2EPZ4_9LACO</name>
<dbReference type="UniPathway" id="UPA00142">
    <property type="reaction ID" value="UER00209"/>
</dbReference>
<dbReference type="EMBL" id="AYZJ01000102">
    <property type="protein sequence ID" value="KRN18129.1"/>
    <property type="molecule type" value="Genomic_DNA"/>
</dbReference>
<evidence type="ECO:0000256" key="3">
    <source>
        <dbReference type="ARBA" id="ARBA00022598"/>
    </source>
</evidence>
<gene>
    <name evidence="11" type="ORF">FC75_GL000951</name>
</gene>
<dbReference type="GO" id="GO:0046872">
    <property type="term" value="F:metal ion binding"/>
    <property type="evidence" value="ECO:0007669"/>
    <property type="project" value="TreeGrafter"/>
</dbReference>
<dbReference type="Pfam" id="PF04262">
    <property type="entry name" value="Glu_cys_ligase"/>
    <property type="match status" value="2"/>
</dbReference>
<reference evidence="11 12" key="1">
    <citation type="journal article" date="2015" name="Genome Announc.">
        <title>Expanding the biotechnology potential of lactobacilli through comparative genomics of 213 strains and associated genera.</title>
        <authorList>
            <person name="Sun Z."/>
            <person name="Harris H.M."/>
            <person name="McCann A."/>
            <person name="Guo C."/>
            <person name="Argimon S."/>
            <person name="Zhang W."/>
            <person name="Yang X."/>
            <person name="Jeffery I.B."/>
            <person name="Cooney J.C."/>
            <person name="Kagawa T.F."/>
            <person name="Liu W."/>
            <person name="Song Y."/>
            <person name="Salvetti E."/>
            <person name="Wrobel A."/>
            <person name="Rasinkangas P."/>
            <person name="Parkhill J."/>
            <person name="Rea M.C."/>
            <person name="O'Sullivan O."/>
            <person name="Ritari J."/>
            <person name="Douillard F.P."/>
            <person name="Paul Ross R."/>
            <person name="Yang R."/>
            <person name="Briner A.E."/>
            <person name="Felis G.E."/>
            <person name="de Vos W.M."/>
            <person name="Barrangou R."/>
            <person name="Klaenhammer T.R."/>
            <person name="Caufield P.W."/>
            <person name="Cui Y."/>
            <person name="Zhang H."/>
            <person name="O'Toole P.W."/>
        </authorList>
    </citation>
    <scope>NUCLEOTIDE SEQUENCE [LARGE SCALE GENOMIC DNA]</scope>
    <source>
        <strain evidence="11 12">DSM 22697</strain>
    </source>
</reference>
<evidence type="ECO:0000256" key="6">
    <source>
        <dbReference type="ARBA" id="ARBA00022840"/>
    </source>
</evidence>
<organism evidence="11 12">
    <name type="scientific">Lacticaseibacillus camelliae DSM 22697 = JCM 13995</name>
    <dbReference type="NCBI Taxonomy" id="1423730"/>
    <lineage>
        <taxon>Bacteria</taxon>
        <taxon>Bacillati</taxon>
        <taxon>Bacillota</taxon>
        <taxon>Bacilli</taxon>
        <taxon>Lactobacillales</taxon>
        <taxon>Lactobacillaceae</taxon>
        <taxon>Lacticaseibacillus</taxon>
    </lineage>
</organism>
<dbReference type="Gene3D" id="3.30.590.20">
    <property type="match status" value="1"/>
</dbReference>
<evidence type="ECO:0000256" key="1">
    <source>
        <dbReference type="ARBA" id="ARBA00005006"/>
    </source>
</evidence>
<dbReference type="Proteomes" id="UP000050865">
    <property type="component" value="Unassembled WGS sequence"/>
</dbReference>
<evidence type="ECO:0000259" key="10">
    <source>
        <dbReference type="Pfam" id="PF04262"/>
    </source>
</evidence>
<dbReference type="GO" id="GO:0005524">
    <property type="term" value="F:ATP binding"/>
    <property type="evidence" value="ECO:0007669"/>
    <property type="project" value="UniProtKB-KW"/>
</dbReference>
<evidence type="ECO:0000256" key="9">
    <source>
        <dbReference type="RuleBase" id="RU004391"/>
    </source>
</evidence>
<comment type="similarity">
    <text evidence="8">Belongs to the glutamate--cysteine ligase type 1 family.</text>
</comment>
<evidence type="ECO:0000256" key="7">
    <source>
        <dbReference type="ARBA" id="ARBA00048819"/>
    </source>
</evidence>
<evidence type="ECO:0000313" key="12">
    <source>
        <dbReference type="Proteomes" id="UP000050865"/>
    </source>
</evidence>
<evidence type="ECO:0000256" key="8">
    <source>
        <dbReference type="RuleBase" id="RU003544"/>
    </source>
</evidence>
<evidence type="ECO:0000256" key="2">
    <source>
        <dbReference type="ARBA" id="ARBA00012220"/>
    </source>
</evidence>
<keyword evidence="5" id="KW-0547">Nucleotide-binding</keyword>
<keyword evidence="6" id="KW-0067">ATP-binding</keyword>
<evidence type="ECO:0000256" key="5">
    <source>
        <dbReference type="ARBA" id="ARBA00022741"/>
    </source>
</evidence>
<dbReference type="InterPro" id="IPR014746">
    <property type="entry name" value="Gln_synth/guanido_kin_cat_dom"/>
</dbReference>
<feature type="domain" description="Glutamate--cysteine ligase" evidence="10">
    <location>
        <begin position="252"/>
        <end position="321"/>
    </location>
</feature>